<keyword evidence="5" id="KW-1185">Reference proteome</keyword>
<keyword evidence="2" id="KW-0040">ANK repeat</keyword>
<dbReference type="InterPro" id="IPR027417">
    <property type="entry name" value="P-loop_NTPase"/>
</dbReference>
<dbReference type="OrthoDB" id="7464126at2759"/>
<keyword evidence="1" id="KW-0677">Repeat</keyword>
<gene>
    <name evidence="4" type="ORF">BP5796_12489</name>
</gene>
<dbReference type="SUPFAM" id="SSF48403">
    <property type="entry name" value="Ankyrin repeat"/>
    <property type="match status" value="1"/>
</dbReference>
<organism evidence="4 5">
    <name type="scientific">Coleophoma crateriformis</name>
    <dbReference type="NCBI Taxonomy" id="565419"/>
    <lineage>
        <taxon>Eukaryota</taxon>
        <taxon>Fungi</taxon>
        <taxon>Dikarya</taxon>
        <taxon>Ascomycota</taxon>
        <taxon>Pezizomycotina</taxon>
        <taxon>Leotiomycetes</taxon>
        <taxon>Helotiales</taxon>
        <taxon>Dermateaceae</taxon>
        <taxon>Coleophoma</taxon>
    </lineage>
</organism>
<sequence length="1046" mass="116953">MGKALLFADRSDDSERREILLSTRALFFFGTPHSGSLFSKPGESLRNFVKAIGFDTAGQNLQVLQPDSALLEQNRDDFFRLYTRAKSFEICTFQEQRGMKGISIGGLNDKVVPDTSSEFPGSENKFPILANHMMMCRFSGAEDDGYKQVSREIKRAYNKAGRDNARTKSSERLPALSETQLTIVCKPAYTDSLWFPEMNERQRQVEEVPSESYSWIFDDENYRNWKDDGYGLLAIRGKPGTGKSTLLKKIYSSFKKDNTEVITLAFFFHRRGILLQKNQTGMFRTLLYQLFTQAPFVAGEFGTIYEERCRRQGKPGQDWHWKFDELKEIFNSALLNAAKHCRIRIFVDALDEAQAEITAARDLTQENSNELSKDNAETTAQMVANYLYKINGKLRAERTATSICFSCRHLPVVRVAEEEYEVIVEDHNYNDLWNFTRNELKRKLAGFKGKAVPTEVQDILHKTIVEKSANIFIWAVFVLPFITRLYNERKPLEFILQRVNSLHTDLHQTYREILQEVINPEDRPATLHLLQWILLAMRPLSVTELRYALVSDDSRIDPSEGSCEDIEEFVHEDDEMEEYIHVASGGLAEVQVHYDKGFSPDSVGQEAGSWKVVQFIHQSVSDFLSTDQFRCLELKSVEVELGRGHQRLSRSCLNYLDSADTVQSIEQGPSLTREKLPFVSYATKFWHIHGEKAERAGISQADLLQRFEWPSKRLVSSFETLTDYLEGPREFHIGHGGSLLHIAAASNLQTTVEELFHQGANINETDNDGNQAFFYASRNGHRSMVELLQKHGADIEYWNKQGENALYIAAHHGQYLVVQMLLQLHMNPNAASPTPSRFKNPLQAAASIGSEPVVRLLLEKGAEVNAQGGQYGNPLQAAATIGSEPVVRLLLEKGAEVNAQGGELANALQAAAYRGNEPVVRLLLEKGAEVNAQGGELGNALQAAASHGNEPVVRLLLENGAEVNAQGGELGNALQAAAYGGNEPVVRLLLEKGAEVNAQGGHYGNALQAAAAAYGGKPVPVVRLLLEKGAKANAQGEKYGNALLLR</sequence>
<dbReference type="EMBL" id="PDLN01000022">
    <property type="protein sequence ID" value="RDW57688.1"/>
    <property type="molecule type" value="Genomic_DNA"/>
</dbReference>
<evidence type="ECO:0000313" key="5">
    <source>
        <dbReference type="Proteomes" id="UP000256328"/>
    </source>
</evidence>
<feature type="repeat" description="ANK" evidence="2">
    <location>
        <begin position="903"/>
        <end position="935"/>
    </location>
</feature>
<dbReference type="InterPro" id="IPR056884">
    <property type="entry name" value="NPHP3-like_N"/>
</dbReference>
<reference evidence="4 5" key="1">
    <citation type="journal article" date="2018" name="IMA Fungus">
        <title>IMA Genome-F 9: Draft genome sequence of Annulohypoxylon stygium, Aspergillus mulundensis, Berkeleyomyces basicola (syn. Thielaviopsis basicola), Ceratocystis smalleyi, two Cercospora beticola strains, Coleophoma cylindrospora, Fusarium fracticaudum, Phialophora cf. hyalina, and Morchella septimelata.</title>
        <authorList>
            <person name="Wingfield B.D."/>
            <person name="Bills G.F."/>
            <person name="Dong Y."/>
            <person name="Huang W."/>
            <person name="Nel W.J."/>
            <person name="Swalarsk-Parry B.S."/>
            <person name="Vaghefi N."/>
            <person name="Wilken P.M."/>
            <person name="An Z."/>
            <person name="de Beer Z.W."/>
            <person name="De Vos L."/>
            <person name="Chen L."/>
            <person name="Duong T.A."/>
            <person name="Gao Y."/>
            <person name="Hammerbacher A."/>
            <person name="Kikkert J.R."/>
            <person name="Li Y."/>
            <person name="Li H."/>
            <person name="Li K."/>
            <person name="Li Q."/>
            <person name="Liu X."/>
            <person name="Ma X."/>
            <person name="Naidoo K."/>
            <person name="Pethybridge S.J."/>
            <person name="Sun J."/>
            <person name="Steenkamp E.T."/>
            <person name="van der Nest M.A."/>
            <person name="van Wyk S."/>
            <person name="Wingfield M.J."/>
            <person name="Xiong C."/>
            <person name="Yue Q."/>
            <person name="Zhang X."/>
        </authorList>
    </citation>
    <scope>NUCLEOTIDE SEQUENCE [LARGE SCALE GENOMIC DNA]</scope>
    <source>
        <strain evidence="4 5">BP5796</strain>
    </source>
</reference>
<feature type="repeat" description="ANK" evidence="2">
    <location>
        <begin position="768"/>
        <end position="800"/>
    </location>
</feature>
<feature type="repeat" description="ANK" evidence="2">
    <location>
        <begin position="837"/>
        <end position="869"/>
    </location>
</feature>
<feature type="repeat" description="ANK" evidence="2">
    <location>
        <begin position="870"/>
        <end position="902"/>
    </location>
</feature>
<evidence type="ECO:0000256" key="2">
    <source>
        <dbReference type="PROSITE-ProRule" id="PRU00023"/>
    </source>
</evidence>
<proteinExistence type="predicted"/>
<dbReference type="Pfam" id="PF12796">
    <property type="entry name" value="Ank_2"/>
    <property type="match status" value="4"/>
</dbReference>
<name>A0A3D8Q7T2_9HELO</name>
<dbReference type="Proteomes" id="UP000256328">
    <property type="component" value="Unassembled WGS sequence"/>
</dbReference>
<dbReference type="Gene3D" id="1.25.40.20">
    <property type="entry name" value="Ankyrin repeat-containing domain"/>
    <property type="match status" value="1"/>
</dbReference>
<feature type="repeat" description="ANK" evidence="2">
    <location>
        <begin position="801"/>
        <end position="833"/>
    </location>
</feature>
<dbReference type="SMART" id="SM00248">
    <property type="entry name" value="ANK"/>
    <property type="match status" value="9"/>
</dbReference>
<protein>
    <recommendedName>
        <fullName evidence="3">Nephrocystin 3-like N-terminal domain-containing protein</fullName>
    </recommendedName>
</protein>
<feature type="repeat" description="ANK" evidence="2">
    <location>
        <begin position="735"/>
        <end position="767"/>
    </location>
</feature>
<dbReference type="Gene3D" id="3.40.50.300">
    <property type="entry name" value="P-loop containing nucleotide triphosphate hydrolases"/>
    <property type="match status" value="1"/>
</dbReference>
<accession>A0A3D8Q7T2</accession>
<evidence type="ECO:0000313" key="4">
    <source>
        <dbReference type="EMBL" id="RDW57688.1"/>
    </source>
</evidence>
<feature type="repeat" description="ANK" evidence="2">
    <location>
        <begin position="936"/>
        <end position="968"/>
    </location>
</feature>
<evidence type="ECO:0000256" key="1">
    <source>
        <dbReference type="ARBA" id="ARBA00022737"/>
    </source>
</evidence>
<dbReference type="PROSITE" id="PS50297">
    <property type="entry name" value="ANK_REP_REGION"/>
    <property type="match status" value="7"/>
</dbReference>
<dbReference type="InterPro" id="IPR036770">
    <property type="entry name" value="Ankyrin_rpt-contain_sf"/>
</dbReference>
<dbReference type="InterPro" id="IPR002110">
    <property type="entry name" value="Ankyrin_rpt"/>
</dbReference>
<dbReference type="PANTHER" id="PTHR10039:SF5">
    <property type="entry name" value="NACHT DOMAIN-CONTAINING PROTEIN"/>
    <property type="match status" value="1"/>
</dbReference>
<dbReference type="SUPFAM" id="SSF52540">
    <property type="entry name" value="P-loop containing nucleoside triphosphate hydrolases"/>
    <property type="match status" value="1"/>
</dbReference>
<dbReference type="PANTHER" id="PTHR10039">
    <property type="entry name" value="AMELOGENIN"/>
    <property type="match status" value="1"/>
</dbReference>
<dbReference type="PROSITE" id="PS50088">
    <property type="entry name" value="ANK_REPEAT"/>
    <property type="match status" value="8"/>
</dbReference>
<dbReference type="AlphaFoldDB" id="A0A3D8Q7T2"/>
<feature type="repeat" description="ANK" evidence="2">
    <location>
        <begin position="969"/>
        <end position="1001"/>
    </location>
</feature>
<dbReference type="Pfam" id="PF24883">
    <property type="entry name" value="NPHP3_N"/>
    <property type="match status" value="1"/>
</dbReference>
<comment type="caution">
    <text evidence="4">The sequence shown here is derived from an EMBL/GenBank/DDBJ whole genome shotgun (WGS) entry which is preliminary data.</text>
</comment>
<evidence type="ECO:0000259" key="3">
    <source>
        <dbReference type="Pfam" id="PF24883"/>
    </source>
</evidence>
<feature type="domain" description="Nephrocystin 3-like N-terminal" evidence="3">
    <location>
        <begin position="212"/>
        <end position="364"/>
    </location>
</feature>